<organism evidence="3 4">
    <name type="scientific">Mycobacterium kiyosense</name>
    <dbReference type="NCBI Taxonomy" id="2871094"/>
    <lineage>
        <taxon>Bacteria</taxon>
        <taxon>Bacillati</taxon>
        <taxon>Actinomycetota</taxon>
        <taxon>Actinomycetes</taxon>
        <taxon>Mycobacteriales</taxon>
        <taxon>Mycobacteriaceae</taxon>
        <taxon>Mycobacterium</taxon>
    </lineage>
</organism>
<feature type="compositionally biased region" description="Pro residues" evidence="1">
    <location>
        <begin position="199"/>
        <end position="211"/>
    </location>
</feature>
<protein>
    <submittedName>
        <fullName evidence="3">Uncharacterized protein</fullName>
    </submittedName>
</protein>
<reference evidence="3" key="1">
    <citation type="submission" date="2022-08" db="EMBL/GenBank/DDBJ databases">
        <title>Mycobacterium kiyosense sp. nov., scotochromogenic slow-glowing species isolated from respiratory specimens.</title>
        <authorList>
            <person name="Fukano H."/>
            <person name="Kazumi Y."/>
            <person name="Sakagami N."/>
            <person name="Ato M."/>
            <person name="Mitarai S."/>
            <person name="Hoshino Y."/>
        </authorList>
    </citation>
    <scope>NUCLEOTIDE SEQUENCE</scope>
    <source>
        <strain evidence="3">1413</strain>
        <strain evidence="2">SRL2020-028</strain>
    </source>
</reference>
<evidence type="ECO:0000313" key="4">
    <source>
        <dbReference type="Proteomes" id="UP001064782"/>
    </source>
</evidence>
<feature type="compositionally biased region" description="Low complexity" evidence="1">
    <location>
        <begin position="122"/>
        <end position="178"/>
    </location>
</feature>
<evidence type="ECO:0000313" key="3">
    <source>
        <dbReference type="EMBL" id="GLD31633.1"/>
    </source>
</evidence>
<dbReference type="GeneID" id="83632014"/>
<evidence type="ECO:0000256" key="1">
    <source>
        <dbReference type="SAM" id="MobiDB-lite"/>
    </source>
</evidence>
<feature type="compositionally biased region" description="Low complexity" evidence="1">
    <location>
        <begin position="7"/>
        <end position="16"/>
    </location>
</feature>
<dbReference type="EMBL" id="BRXE01000028">
    <property type="protein sequence ID" value="GLB83526.1"/>
    <property type="molecule type" value="Genomic_DNA"/>
</dbReference>
<feature type="compositionally biased region" description="Low complexity" evidence="1">
    <location>
        <begin position="64"/>
        <end position="83"/>
    </location>
</feature>
<name>A0A9P3Q695_9MYCO</name>
<dbReference type="RefSeq" id="WP_236978772.1">
    <property type="nucleotide sequence ID" value="NZ_BRXE01000028.1"/>
</dbReference>
<gene>
    <name evidence="3" type="ORF">Mkiyose1413_35160</name>
    <name evidence="2" type="ORF">SRL2020028_27820</name>
</gene>
<dbReference type="Proteomes" id="UP001064782">
    <property type="component" value="Unassembled WGS sequence"/>
</dbReference>
<feature type="compositionally biased region" description="Low complexity" evidence="1">
    <location>
        <begin position="212"/>
        <end position="221"/>
    </location>
</feature>
<keyword evidence="4" id="KW-1185">Reference proteome</keyword>
<dbReference type="AlphaFoldDB" id="A0A9P3Q695"/>
<dbReference type="EMBL" id="BRZI01000028">
    <property type="protein sequence ID" value="GLD31633.1"/>
    <property type="molecule type" value="Genomic_DNA"/>
</dbReference>
<proteinExistence type="predicted"/>
<sequence length="322" mass="33524">MVMPYISRLRPTTGLRPRPRSRFEPPPALPIDGPASNGHALLGPPAPDIEPVTPETEFEPEQWSPAESDPAAAEPVAEPMVAPTNPAVEGSALVRPPAHEPDPNHHLVAPSAKTLEPPPRRPAAAPGASAAEPVAVANQPVRAPVAAVRPPATAPPHANAAAPPDAKPAQVTEPAPSNGSPPPIEPPRQSRPAEAHRPAPTPQPYPGPPEAAPTETGPEGPSDNVPALARWQGDLRVDLATTEPPQHQRPVHASLPAPPPAVPPSGHHPAHTDVSVTIGRIEVRAPAADAAPTPRQPAGPRRRPPTLDDYLASRTRARGRAR</sequence>
<dbReference type="Proteomes" id="UP001165663">
    <property type="component" value="Unassembled WGS sequence"/>
</dbReference>
<comment type="caution">
    <text evidence="3">The sequence shown here is derived from an EMBL/GenBank/DDBJ whole genome shotgun (WGS) entry which is preliminary data.</text>
</comment>
<accession>A0A9P3Q695</accession>
<evidence type="ECO:0000313" key="2">
    <source>
        <dbReference type="EMBL" id="GLB83526.1"/>
    </source>
</evidence>
<feature type="region of interest" description="Disordered" evidence="1">
    <location>
        <begin position="1"/>
        <end position="322"/>
    </location>
</feature>
<feature type="compositionally biased region" description="Low complexity" evidence="1">
    <location>
        <begin position="285"/>
        <end position="299"/>
    </location>
</feature>